<sequence length="199" mass="22234">IKRDYTLRTKHKIGTLIQLLAACCGNQSATPRLFKEAPEATQQLRSRVNDFRQRNILVDMTPSRSSIEFLLVSPSPNIVRVVSGCVRVYLPEIGRSKENAPVSAQMGDNYARMEVEGQPDGGWEVDVSAQTCGCKYYFTFAMCIHVLFALQVTSYTGTDGKRTLVNRSVPRKRRRTRTTATSRVPAGRPRTNGHALSLE</sequence>
<dbReference type="AlphaFoldDB" id="A0A225VN00"/>
<dbReference type="EMBL" id="NBNE01003817">
    <property type="protein sequence ID" value="OWZ06793.1"/>
    <property type="molecule type" value="Genomic_DNA"/>
</dbReference>
<proteinExistence type="predicted"/>
<feature type="non-terminal residue" evidence="4">
    <location>
        <position position="1"/>
    </location>
</feature>
<evidence type="ECO:0000313" key="5">
    <source>
        <dbReference type="Proteomes" id="UP000198211"/>
    </source>
</evidence>
<dbReference type="Proteomes" id="UP000198211">
    <property type="component" value="Unassembled WGS sequence"/>
</dbReference>
<dbReference type="GO" id="GO:0008270">
    <property type="term" value="F:zinc ion binding"/>
    <property type="evidence" value="ECO:0007669"/>
    <property type="project" value="UniProtKB-KW"/>
</dbReference>
<feature type="region of interest" description="Disordered" evidence="2">
    <location>
        <begin position="161"/>
        <end position="199"/>
    </location>
</feature>
<evidence type="ECO:0000256" key="1">
    <source>
        <dbReference type="PROSITE-ProRule" id="PRU00325"/>
    </source>
</evidence>
<evidence type="ECO:0000313" key="4">
    <source>
        <dbReference type="EMBL" id="OWZ06793.1"/>
    </source>
</evidence>
<dbReference type="PROSITE" id="PS50966">
    <property type="entry name" value="ZF_SWIM"/>
    <property type="match status" value="1"/>
</dbReference>
<keyword evidence="1" id="KW-0479">Metal-binding</keyword>
<evidence type="ECO:0000259" key="3">
    <source>
        <dbReference type="PROSITE" id="PS50966"/>
    </source>
</evidence>
<keyword evidence="1" id="KW-0863">Zinc-finger</keyword>
<accession>A0A225VN00</accession>
<feature type="domain" description="SWIM-type" evidence="3">
    <location>
        <begin position="123"/>
        <end position="154"/>
    </location>
</feature>
<keyword evidence="5" id="KW-1185">Reference proteome</keyword>
<dbReference type="OrthoDB" id="121719at2759"/>
<keyword evidence="1" id="KW-0862">Zinc</keyword>
<organism evidence="4 5">
    <name type="scientific">Phytophthora megakarya</name>
    <dbReference type="NCBI Taxonomy" id="4795"/>
    <lineage>
        <taxon>Eukaryota</taxon>
        <taxon>Sar</taxon>
        <taxon>Stramenopiles</taxon>
        <taxon>Oomycota</taxon>
        <taxon>Peronosporomycetes</taxon>
        <taxon>Peronosporales</taxon>
        <taxon>Peronosporaceae</taxon>
        <taxon>Phytophthora</taxon>
    </lineage>
</organism>
<dbReference type="InterPro" id="IPR007527">
    <property type="entry name" value="Znf_SWIM"/>
</dbReference>
<evidence type="ECO:0000256" key="2">
    <source>
        <dbReference type="SAM" id="MobiDB-lite"/>
    </source>
</evidence>
<name>A0A225VN00_9STRA</name>
<comment type="caution">
    <text evidence="4">The sequence shown here is derived from an EMBL/GenBank/DDBJ whole genome shotgun (WGS) entry which is preliminary data.</text>
</comment>
<protein>
    <recommendedName>
        <fullName evidence="3">SWIM-type domain-containing protein</fullName>
    </recommendedName>
</protein>
<reference evidence="5" key="1">
    <citation type="submission" date="2017-03" db="EMBL/GenBank/DDBJ databases">
        <title>Phytopthora megakarya and P. palmivora, two closely related causual agents of cacao black pod achieved similar genome size and gene model numbers by different mechanisms.</title>
        <authorList>
            <person name="Ali S."/>
            <person name="Shao J."/>
            <person name="Larry D.J."/>
            <person name="Kronmiller B."/>
            <person name="Shen D."/>
            <person name="Strem M.D."/>
            <person name="Melnick R.L."/>
            <person name="Guiltinan M.J."/>
            <person name="Tyler B.M."/>
            <person name="Meinhardt L.W."/>
            <person name="Bailey B.A."/>
        </authorList>
    </citation>
    <scope>NUCLEOTIDE SEQUENCE [LARGE SCALE GENOMIC DNA]</scope>
    <source>
        <strain evidence="5">zdho120</strain>
    </source>
</reference>
<gene>
    <name evidence="4" type="ORF">PHMEG_00020908</name>
</gene>